<sequence length="291" mass="30649">MRARPSGHARTRGTALILVLWLIVLLTALVGGFAMAARTEHLQGRVMVRGVVAANAARAGLEYAMTRLALPDQRLQWRPDGRPYQWRYAGAAIEVRVTDENGKIDLNQADPQLLAALIQKAGVDAAVASRLAGAIVDWRDTDTLTQPAGGGEDADYAAAGLPYGAKDAEFEGVAELEQVIGMTPALFARIEPHLTVYSGRSRPDPAFASAEVLDAMGLNGADIVAQRRGAGDGAPQAGMAGVGSGTYSIQSRARLADGRQSVLRAVVRVGGGGLPGMAYLPLRWEEGSSPR</sequence>
<accession>A0ABT6XF61</accession>
<keyword evidence="4 10" id="KW-1003">Cell membrane</keyword>
<comment type="similarity">
    <text evidence="2 10">Belongs to the GSP K family.</text>
</comment>
<keyword evidence="7" id="KW-0653">Protein transport</keyword>
<dbReference type="InterPro" id="IPR005628">
    <property type="entry name" value="GspK"/>
</dbReference>
<evidence type="ECO:0000256" key="7">
    <source>
        <dbReference type="ARBA" id="ARBA00022927"/>
    </source>
</evidence>
<comment type="caution">
    <text evidence="12">The sequence shown here is derived from an EMBL/GenBank/DDBJ whole genome shotgun (WGS) entry which is preliminary data.</text>
</comment>
<evidence type="ECO:0000256" key="3">
    <source>
        <dbReference type="ARBA" id="ARBA00022448"/>
    </source>
</evidence>
<evidence type="ECO:0000256" key="5">
    <source>
        <dbReference type="ARBA" id="ARBA00022519"/>
    </source>
</evidence>
<evidence type="ECO:0000256" key="2">
    <source>
        <dbReference type="ARBA" id="ARBA00007246"/>
    </source>
</evidence>
<evidence type="ECO:0000256" key="1">
    <source>
        <dbReference type="ARBA" id="ARBA00004533"/>
    </source>
</evidence>
<dbReference type="Pfam" id="PF21687">
    <property type="entry name" value="T2SSK_1st"/>
    <property type="match status" value="1"/>
</dbReference>
<evidence type="ECO:0000313" key="13">
    <source>
        <dbReference type="Proteomes" id="UP001321580"/>
    </source>
</evidence>
<keyword evidence="8" id="KW-1133">Transmembrane helix</keyword>
<organism evidence="12 13">
    <name type="scientific">Lysobacter stagni</name>
    <dbReference type="NCBI Taxonomy" id="3045172"/>
    <lineage>
        <taxon>Bacteria</taxon>
        <taxon>Pseudomonadati</taxon>
        <taxon>Pseudomonadota</taxon>
        <taxon>Gammaproteobacteria</taxon>
        <taxon>Lysobacterales</taxon>
        <taxon>Lysobacteraceae</taxon>
        <taxon>Lysobacter</taxon>
    </lineage>
</organism>
<dbReference type="SUPFAM" id="SSF158544">
    <property type="entry name" value="GspK insert domain-like"/>
    <property type="match status" value="1"/>
</dbReference>
<evidence type="ECO:0000256" key="10">
    <source>
        <dbReference type="PIRNR" id="PIRNR002786"/>
    </source>
</evidence>
<keyword evidence="13" id="KW-1185">Reference proteome</keyword>
<reference evidence="12 13" key="1">
    <citation type="submission" date="2023-05" db="EMBL/GenBank/DDBJ databases">
        <title>Lysobacter sp. strain LF1 Genome sequencing and assembly.</title>
        <authorList>
            <person name="Jung Y."/>
        </authorList>
    </citation>
    <scope>NUCLEOTIDE SEQUENCE [LARGE SCALE GENOMIC DNA]</scope>
    <source>
        <strain evidence="12 13">LF1</strain>
    </source>
</reference>
<dbReference type="PANTHER" id="PTHR38831">
    <property type="entry name" value="TYPE II SECRETION SYSTEM PROTEIN K"/>
    <property type="match status" value="1"/>
</dbReference>
<dbReference type="InterPro" id="IPR049031">
    <property type="entry name" value="T2SSK_SAM-like_1st"/>
</dbReference>
<feature type="domain" description="T2SS protein K first SAM-like" evidence="11">
    <location>
        <begin position="107"/>
        <end position="197"/>
    </location>
</feature>
<keyword evidence="3 10" id="KW-0813">Transport</keyword>
<dbReference type="InterPro" id="IPR038072">
    <property type="entry name" value="GspK_central_sf"/>
</dbReference>
<evidence type="ECO:0000259" key="11">
    <source>
        <dbReference type="Pfam" id="PF21687"/>
    </source>
</evidence>
<evidence type="ECO:0000256" key="9">
    <source>
        <dbReference type="ARBA" id="ARBA00023136"/>
    </source>
</evidence>
<keyword evidence="5 10" id="KW-0997">Cell inner membrane</keyword>
<evidence type="ECO:0000313" key="12">
    <source>
        <dbReference type="EMBL" id="MDI9238777.1"/>
    </source>
</evidence>
<dbReference type="PANTHER" id="PTHR38831:SF2">
    <property type="entry name" value="TYPE II SECRETION SYSTEM PROTEIN K"/>
    <property type="match status" value="1"/>
</dbReference>
<dbReference type="EMBL" id="JASGBI010000001">
    <property type="protein sequence ID" value="MDI9238777.1"/>
    <property type="molecule type" value="Genomic_DNA"/>
</dbReference>
<keyword evidence="6" id="KW-0812">Transmembrane</keyword>
<proteinExistence type="inferred from homology"/>
<evidence type="ECO:0000256" key="8">
    <source>
        <dbReference type="ARBA" id="ARBA00022989"/>
    </source>
</evidence>
<name>A0ABT6XF61_9GAMM</name>
<dbReference type="RefSeq" id="WP_283212222.1">
    <property type="nucleotide sequence ID" value="NZ_JASGBI010000001.1"/>
</dbReference>
<evidence type="ECO:0000256" key="4">
    <source>
        <dbReference type="ARBA" id="ARBA00022475"/>
    </source>
</evidence>
<gene>
    <name evidence="12" type="ORF">QLQ15_07595</name>
</gene>
<dbReference type="PIRSF" id="PIRSF002786">
    <property type="entry name" value="XcpX"/>
    <property type="match status" value="1"/>
</dbReference>
<protein>
    <recommendedName>
        <fullName evidence="10">Type II secretion system protein K</fullName>
    </recommendedName>
</protein>
<dbReference type="Proteomes" id="UP001321580">
    <property type="component" value="Unassembled WGS sequence"/>
</dbReference>
<comment type="subcellular location">
    <subcellularLocation>
        <location evidence="1 10">Cell inner membrane</location>
    </subcellularLocation>
</comment>
<dbReference type="Gene3D" id="1.10.40.60">
    <property type="entry name" value="EpsJ-like"/>
    <property type="match status" value="1"/>
</dbReference>
<evidence type="ECO:0000256" key="6">
    <source>
        <dbReference type="ARBA" id="ARBA00022692"/>
    </source>
</evidence>
<keyword evidence="9 10" id="KW-0472">Membrane</keyword>